<dbReference type="InterPro" id="IPR029044">
    <property type="entry name" value="Nucleotide-diphossugar_trans"/>
</dbReference>
<dbReference type="HAMAP" id="MF_00316">
    <property type="entry name" value="MobA"/>
    <property type="match status" value="1"/>
</dbReference>
<dbReference type="InterPro" id="IPR003786">
    <property type="entry name" value="FdhD"/>
</dbReference>
<dbReference type="GO" id="GO:0005737">
    <property type="term" value="C:cytoplasm"/>
    <property type="evidence" value="ECO:0007669"/>
    <property type="project" value="UniProtKB-SubCell"/>
</dbReference>
<evidence type="ECO:0000256" key="4">
    <source>
        <dbReference type="HAMAP-Rule" id="MF_00187"/>
    </source>
</evidence>
<accession>A0A0L6VZN6</accession>
<dbReference type="GO" id="GO:0016783">
    <property type="term" value="F:sulfurtransferase activity"/>
    <property type="evidence" value="ECO:0007669"/>
    <property type="project" value="InterPro"/>
</dbReference>
<comment type="subcellular location">
    <subcellularLocation>
        <location evidence="5">Cytoplasm</location>
    </subcellularLocation>
</comment>
<feature type="binding site" evidence="5">
    <location>
        <position position="96"/>
    </location>
    <ligand>
        <name>GTP</name>
        <dbReference type="ChEBI" id="CHEBI:37565"/>
    </ligand>
</feature>
<keyword evidence="5" id="KW-0479">Metal-binding</keyword>
<feature type="compositionally biased region" description="Polar residues" evidence="6">
    <location>
        <begin position="220"/>
        <end position="232"/>
    </location>
</feature>
<gene>
    <name evidence="5" type="primary">mobA</name>
    <name evidence="4" type="synonym">fdhD</name>
    <name evidence="8" type="ORF">Tfer_2860</name>
</gene>
<dbReference type="GO" id="GO:0097163">
    <property type="term" value="F:sulfur carrier activity"/>
    <property type="evidence" value="ECO:0007669"/>
    <property type="project" value="UniProtKB-UniRule"/>
</dbReference>
<evidence type="ECO:0000256" key="5">
    <source>
        <dbReference type="HAMAP-Rule" id="MF_00316"/>
    </source>
</evidence>
<feature type="binding site" evidence="4">
    <location>
        <begin position="490"/>
        <end position="495"/>
    </location>
    <ligand>
        <name>Mo-bis(molybdopterin guanine dinucleotide)</name>
        <dbReference type="ChEBI" id="CHEBI:60539"/>
    </ligand>
</feature>
<keyword evidence="1 5" id="KW-0963">Cytoplasm</keyword>
<feature type="binding site" evidence="5">
    <location>
        <begin position="9"/>
        <end position="11"/>
    </location>
    <ligand>
        <name>GTP</name>
        <dbReference type="ChEBI" id="CHEBI:37565"/>
    </ligand>
</feature>
<dbReference type="Gene3D" id="3.90.550.10">
    <property type="entry name" value="Spore Coat Polysaccharide Biosynthesis Protein SpsA, Chain A"/>
    <property type="match status" value="1"/>
</dbReference>
<dbReference type="Pfam" id="PF02634">
    <property type="entry name" value="FdhD-NarQ"/>
    <property type="match status" value="1"/>
</dbReference>
<dbReference type="Gene3D" id="3.40.140.10">
    <property type="entry name" value="Cytidine Deaminase, domain 2"/>
    <property type="match status" value="1"/>
</dbReference>
<dbReference type="AlphaFoldDB" id="A0A0L6VZN6"/>
<comment type="caution">
    <text evidence="8">The sequence shown here is derived from an EMBL/GenBank/DDBJ whole genome shotgun (WGS) entry which is preliminary data.</text>
</comment>
<feature type="compositionally biased region" description="Basic and acidic residues" evidence="6">
    <location>
        <begin position="234"/>
        <end position="249"/>
    </location>
</feature>
<dbReference type="GO" id="GO:0061603">
    <property type="term" value="F:molybdenum cofactor guanylyltransferase activity"/>
    <property type="evidence" value="ECO:0007669"/>
    <property type="project" value="UniProtKB-EC"/>
</dbReference>
<dbReference type="InterPro" id="IPR016193">
    <property type="entry name" value="Cytidine_deaminase-like"/>
</dbReference>
<dbReference type="GO" id="GO:0005525">
    <property type="term" value="F:GTP binding"/>
    <property type="evidence" value="ECO:0007669"/>
    <property type="project" value="UniProtKB-UniRule"/>
</dbReference>
<dbReference type="InterPro" id="IPR013482">
    <property type="entry name" value="Molybde_CF_guanTrfase"/>
</dbReference>
<comment type="function">
    <text evidence="5">Transfers a GMP moiety from GTP to Mo-molybdopterin (Mo-MPT) cofactor (Moco or molybdenum cofactor) to form Mo-molybdopterin guanine dinucleotide (Mo-MGD) cofactor.</text>
</comment>
<comment type="cofactor">
    <cofactor evidence="5">
        <name>Mg(2+)</name>
        <dbReference type="ChEBI" id="CHEBI:18420"/>
    </cofactor>
</comment>
<evidence type="ECO:0000313" key="9">
    <source>
        <dbReference type="Proteomes" id="UP000037175"/>
    </source>
</evidence>
<dbReference type="InterPro" id="IPR025877">
    <property type="entry name" value="MobA-like_NTP_Trfase"/>
</dbReference>
<protein>
    <recommendedName>
        <fullName evidence="4 5">Multifunctional fusion protein</fullName>
    </recommendedName>
    <domain>
        <recommendedName>
            <fullName evidence="5">Probable molybdenum cofactor guanylyltransferase</fullName>
            <shortName evidence="5">MoCo guanylyltransferase</shortName>
            <ecNumber evidence="5">2.7.7.77</ecNumber>
        </recommendedName>
        <alternativeName>
            <fullName evidence="5">GTP:molybdopterin guanylyltransferase</fullName>
        </alternativeName>
        <alternativeName>
            <fullName evidence="5">Molybdopterin-guanine dinucleotide synthase</fullName>
            <shortName evidence="5">MGD synthase</shortName>
        </alternativeName>
        <alternativeName>
            <fullName evidence="5">Molybdopterin guanylyltransferase</fullName>
        </alternativeName>
        <alternativeName>
            <fullName evidence="5">Mo-MPT guanylyltransferase</fullName>
        </alternativeName>
    </domain>
    <domain>
        <recommendedName>
            <fullName evidence="4">Sulfur carrier protein FdhD</fullName>
        </recommendedName>
    </domain>
</protein>
<keyword evidence="5" id="KW-0460">Magnesium</keyword>
<comment type="function">
    <text evidence="4">Required for formate dehydrogenase (FDH) activity. Acts as a sulfur carrier protein that transfers sulfur from IscS to the molybdenum cofactor prior to its insertion into FDH.</text>
</comment>
<feature type="domain" description="MobA-like NTP transferase" evidence="7">
    <location>
        <begin position="7"/>
        <end position="154"/>
    </location>
</feature>
<feature type="binding site" evidence="5">
    <location>
        <position position="21"/>
    </location>
    <ligand>
        <name>GTP</name>
        <dbReference type="ChEBI" id="CHEBI:37565"/>
    </ligand>
</feature>
<dbReference type="NCBIfam" id="TIGR00129">
    <property type="entry name" value="fdhD_narQ"/>
    <property type="match status" value="1"/>
</dbReference>
<evidence type="ECO:0000256" key="3">
    <source>
        <dbReference type="ARBA" id="ARBA00023150"/>
    </source>
</evidence>
<dbReference type="EC" id="2.7.7.77" evidence="5"/>
<dbReference type="Gene3D" id="3.10.20.10">
    <property type="match status" value="1"/>
</dbReference>
<dbReference type="PATRIC" id="fig|281456.6.peg.2990"/>
<evidence type="ECO:0000259" key="7">
    <source>
        <dbReference type="Pfam" id="PF12804"/>
    </source>
</evidence>
<dbReference type="GO" id="GO:0046872">
    <property type="term" value="F:metal ion binding"/>
    <property type="evidence" value="ECO:0007669"/>
    <property type="project" value="UniProtKB-KW"/>
</dbReference>
<reference evidence="9" key="1">
    <citation type="submission" date="2015-07" db="EMBL/GenBank/DDBJ databases">
        <title>Complete Genome of Thermincola ferriacetica strain Z-0001T.</title>
        <authorList>
            <person name="Lusk B."/>
            <person name="Badalamenti J.P."/>
            <person name="Parameswaran P."/>
            <person name="Bond D.R."/>
            <person name="Torres C.I."/>
        </authorList>
    </citation>
    <scope>NUCLEOTIDE SEQUENCE [LARGE SCALE GENOMIC DNA]</scope>
    <source>
        <strain evidence="9">Z-0001</strain>
    </source>
</reference>
<dbReference type="GO" id="GO:0006777">
    <property type="term" value="P:Mo-molybdopterin cofactor biosynthetic process"/>
    <property type="evidence" value="ECO:0007669"/>
    <property type="project" value="UniProtKB-UniRule"/>
</dbReference>
<evidence type="ECO:0000256" key="2">
    <source>
        <dbReference type="ARBA" id="ARBA00023134"/>
    </source>
</evidence>
<feature type="binding site" evidence="5">
    <location>
        <position position="67"/>
    </location>
    <ligand>
        <name>GTP</name>
        <dbReference type="ChEBI" id="CHEBI:37565"/>
    </ligand>
</feature>
<keyword evidence="5" id="KW-0547">Nucleotide-binding</keyword>
<name>A0A0L6VZN6_9FIRM</name>
<keyword evidence="5" id="KW-0808">Transferase</keyword>
<comment type="domain">
    <text evidence="5">The N-terminal domain determines nucleotide recognition and specific binding, while the C-terminal domain determines the specific binding to the target protein.</text>
</comment>
<sequence>MEDGSLVILSGGQNTRMGQNKAFLRVRDVPIIEKIIGELGTVFKEIIIVTNAPHAYKGLQNIRIVTDIYPGKGPLSGIHAGLTHASLDRSLIVACDMPFVARKTAQRLFRQSRGWDVTVPVIEGKYQPLFAIYAKSCLKPIEQQLQAGIYKITSFYSQVRVREIDYSELNNGIAPEKFFYNVNTPAELEEARKMATEICGEDNIGEDNIHEENTQEDNSQENNSLEDNQENNTPEDKIQEDNAQRRSARQDKKYLQAYRWKAGIVELIDDPLAAESPLTVFLNDQEIVTLLCSPVNQDELAVGFLVSEGLIKGDAGEIRVRVDCERGMAWVTADKVSIIAEQTFLKRYITTGCGKGTTFYNVMDAKCRPVTGQITVAAEKIIELMTRTQQVSRLFKDTGGVHLAALCSVDRMILYREDIGRHNALDKIVGRCYMDNISVDDKILFTTGRLSSEILLKVAKLGAPILVSRSAPTELAVKLARQLGVTLIGFARGGRFNLYANEYRVLGG</sequence>
<keyword evidence="3 5" id="KW-0501">Molybdenum cofactor biosynthesis</keyword>
<comment type="catalytic activity">
    <reaction evidence="5">
        <text>Mo-molybdopterin + GTP + H(+) = Mo-molybdopterin guanine dinucleotide + diphosphate</text>
        <dbReference type="Rhea" id="RHEA:34243"/>
        <dbReference type="ChEBI" id="CHEBI:15378"/>
        <dbReference type="ChEBI" id="CHEBI:33019"/>
        <dbReference type="ChEBI" id="CHEBI:37565"/>
        <dbReference type="ChEBI" id="CHEBI:71302"/>
        <dbReference type="ChEBI" id="CHEBI:71310"/>
        <dbReference type="EC" id="2.7.7.77"/>
    </reaction>
</comment>
<dbReference type="Pfam" id="PF12804">
    <property type="entry name" value="NTP_transf_3"/>
    <property type="match status" value="1"/>
</dbReference>
<dbReference type="RefSeq" id="WP_083436960.1">
    <property type="nucleotide sequence ID" value="NZ_LGTE01000026.1"/>
</dbReference>
<evidence type="ECO:0000313" key="8">
    <source>
        <dbReference type="EMBL" id="KNZ68608.1"/>
    </source>
</evidence>
<feature type="region of interest" description="Disordered" evidence="6">
    <location>
        <begin position="203"/>
        <end position="249"/>
    </location>
</feature>
<comment type="similarity">
    <text evidence="4">Belongs to the FdhD family.</text>
</comment>
<dbReference type="SUPFAM" id="SSF53927">
    <property type="entry name" value="Cytidine deaminase-like"/>
    <property type="match status" value="1"/>
</dbReference>
<feature type="active site" description="Cysteine persulfide intermediate" evidence="4">
    <location>
        <position position="353"/>
    </location>
</feature>
<dbReference type="PANTHER" id="PTHR30592:SF1">
    <property type="entry name" value="SULFUR CARRIER PROTEIN FDHD"/>
    <property type="match status" value="1"/>
</dbReference>
<dbReference type="HAMAP" id="MF_00187">
    <property type="entry name" value="FdhD"/>
    <property type="match status" value="1"/>
</dbReference>
<feature type="binding site" evidence="5">
    <location>
        <position position="96"/>
    </location>
    <ligand>
        <name>Mg(2+)</name>
        <dbReference type="ChEBI" id="CHEBI:18420"/>
    </ligand>
</feature>
<keyword evidence="9" id="KW-1185">Reference proteome</keyword>
<dbReference type="EMBL" id="LGTE01000026">
    <property type="protein sequence ID" value="KNZ68608.1"/>
    <property type="molecule type" value="Genomic_DNA"/>
</dbReference>
<evidence type="ECO:0000256" key="6">
    <source>
        <dbReference type="SAM" id="MobiDB-lite"/>
    </source>
</evidence>
<proteinExistence type="inferred from homology"/>
<dbReference type="Proteomes" id="UP000037175">
    <property type="component" value="Unassembled WGS sequence"/>
</dbReference>
<dbReference type="CDD" id="cd02503">
    <property type="entry name" value="MobA"/>
    <property type="match status" value="1"/>
</dbReference>
<organism evidence="8 9">
    <name type="scientific">Thermincola ferriacetica</name>
    <dbReference type="NCBI Taxonomy" id="281456"/>
    <lineage>
        <taxon>Bacteria</taxon>
        <taxon>Bacillati</taxon>
        <taxon>Bacillota</taxon>
        <taxon>Clostridia</taxon>
        <taxon>Eubacteriales</taxon>
        <taxon>Thermincolaceae</taxon>
        <taxon>Thermincola</taxon>
    </lineage>
</organism>
<dbReference type="PANTHER" id="PTHR30592">
    <property type="entry name" value="FORMATE DEHYDROGENASE"/>
    <property type="match status" value="1"/>
</dbReference>
<keyword evidence="2 5" id="KW-0342">GTP-binding</keyword>
<comment type="similarity">
    <text evidence="5">Belongs to the MobA family.</text>
</comment>
<comment type="caution">
    <text evidence="5">Lacks conserved residue(s) required for the propagation of feature annotation.</text>
</comment>
<evidence type="ECO:0000256" key="1">
    <source>
        <dbReference type="ARBA" id="ARBA00022490"/>
    </source>
</evidence>
<dbReference type="SUPFAM" id="SSF53448">
    <property type="entry name" value="Nucleotide-diphospho-sugar transferases"/>
    <property type="match status" value="1"/>
</dbReference>